<feature type="region of interest" description="Disordered" evidence="1">
    <location>
        <begin position="155"/>
        <end position="198"/>
    </location>
</feature>
<protein>
    <submittedName>
        <fullName evidence="2">Uncharacterized protein</fullName>
    </submittedName>
</protein>
<dbReference type="EMBL" id="NBNE01001001">
    <property type="protein sequence ID" value="OWZ16082.1"/>
    <property type="molecule type" value="Genomic_DNA"/>
</dbReference>
<dbReference type="OrthoDB" id="90563at2759"/>
<dbReference type="Proteomes" id="UP000198211">
    <property type="component" value="Unassembled WGS sequence"/>
</dbReference>
<accession>A0A225WEX3</accession>
<reference evidence="3" key="1">
    <citation type="submission" date="2017-03" db="EMBL/GenBank/DDBJ databases">
        <title>Phytopthora megakarya and P. palmivora, two closely related causual agents of cacao black pod achieved similar genome size and gene model numbers by different mechanisms.</title>
        <authorList>
            <person name="Ali S."/>
            <person name="Shao J."/>
            <person name="Larry D.J."/>
            <person name="Kronmiller B."/>
            <person name="Shen D."/>
            <person name="Strem M.D."/>
            <person name="Melnick R.L."/>
            <person name="Guiltinan M.J."/>
            <person name="Tyler B.M."/>
            <person name="Meinhardt L.W."/>
            <person name="Bailey B.A."/>
        </authorList>
    </citation>
    <scope>NUCLEOTIDE SEQUENCE [LARGE SCALE GENOMIC DNA]</scope>
    <source>
        <strain evidence="3">zdho120</strain>
    </source>
</reference>
<comment type="caution">
    <text evidence="2">The sequence shown here is derived from an EMBL/GenBank/DDBJ whole genome shotgun (WGS) entry which is preliminary data.</text>
</comment>
<sequence length="198" mass="21967">MDLIDRVRDAVLQQREESVSNYFTKVNDVREFVTDRAPSPGVEITVKMVCFGAERLTADNGMRVTLIDYLAHAMFDDIQTELAELNAINRKPFIVQVTVWDAKKRFGSFRPGAVYEFKQVHGVGFYADIPKGSVQLEEGALDRVVQRVAPILKRKGDREPAGRKAKARLLEDETKSGSTAGIDLVAPSRTRGAAGVKT</sequence>
<evidence type="ECO:0000256" key="1">
    <source>
        <dbReference type="SAM" id="MobiDB-lite"/>
    </source>
</evidence>
<keyword evidence="3" id="KW-1185">Reference proteome</keyword>
<organism evidence="2 3">
    <name type="scientific">Phytophthora megakarya</name>
    <dbReference type="NCBI Taxonomy" id="4795"/>
    <lineage>
        <taxon>Eukaryota</taxon>
        <taxon>Sar</taxon>
        <taxon>Stramenopiles</taxon>
        <taxon>Oomycota</taxon>
        <taxon>Peronosporomycetes</taxon>
        <taxon>Peronosporales</taxon>
        <taxon>Peronosporaceae</taxon>
        <taxon>Phytophthora</taxon>
    </lineage>
</organism>
<evidence type="ECO:0000313" key="2">
    <source>
        <dbReference type="EMBL" id="OWZ16082.1"/>
    </source>
</evidence>
<evidence type="ECO:0000313" key="3">
    <source>
        <dbReference type="Proteomes" id="UP000198211"/>
    </source>
</evidence>
<dbReference type="AlphaFoldDB" id="A0A225WEX3"/>
<name>A0A225WEX3_9STRA</name>
<proteinExistence type="predicted"/>
<gene>
    <name evidence="2" type="ORF">PHMEG_00010177</name>
</gene>
<feature type="compositionally biased region" description="Basic and acidic residues" evidence="1">
    <location>
        <begin position="155"/>
        <end position="175"/>
    </location>
</feature>